<dbReference type="EMBL" id="FPHM01000087">
    <property type="protein sequence ID" value="SFV64722.1"/>
    <property type="molecule type" value="Genomic_DNA"/>
</dbReference>
<dbReference type="GO" id="GO:0003856">
    <property type="term" value="F:3-dehydroquinate synthase activity"/>
    <property type="evidence" value="ECO:0007669"/>
    <property type="project" value="UniProtKB-EC"/>
</dbReference>
<dbReference type="EC" id="4.2.3.4" evidence="1"/>
<name>A0A1W1CG72_9ZZZZ</name>
<dbReference type="AlphaFoldDB" id="A0A1W1CG72"/>
<reference evidence="1" key="1">
    <citation type="submission" date="2016-10" db="EMBL/GenBank/DDBJ databases">
        <authorList>
            <person name="de Groot N.N."/>
        </authorList>
    </citation>
    <scope>NUCLEOTIDE SEQUENCE</scope>
</reference>
<sequence length="65" mass="7394">MIRADLPTEYVIKDVDSFYEHFFLDKKSARGKIKFILPKGMGGNVMLADIDELQVKEVLASFGEK</sequence>
<accession>A0A1W1CG72</accession>
<protein>
    <submittedName>
        <fullName evidence="1">3-dehydroquinate synthase</fullName>
        <ecNumber evidence="1">4.2.3.4</ecNumber>
    </submittedName>
</protein>
<proteinExistence type="predicted"/>
<evidence type="ECO:0000313" key="1">
    <source>
        <dbReference type="EMBL" id="SFV64722.1"/>
    </source>
</evidence>
<keyword evidence="1" id="KW-0456">Lyase</keyword>
<gene>
    <name evidence="1" type="ORF">MNB_SV-13-160</name>
</gene>
<dbReference type="Gene3D" id="1.20.1090.10">
    <property type="entry name" value="Dehydroquinate synthase-like - alpha domain"/>
    <property type="match status" value="1"/>
</dbReference>
<organism evidence="1">
    <name type="scientific">hydrothermal vent metagenome</name>
    <dbReference type="NCBI Taxonomy" id="652676"/>
    <lineage>
        <taxon>unclassified sequences</taxon>
        <taxon>metagenomes</taxon>
        <taxon>ecological metagenomes</taxon>
    </lineage>
</organism>